<sequence>MFRGIAFACLALSLTSSISASLSPGSYFIQNVGFSSLRVFADGTPGEVQEGSMVFTTNINQVVSEHIFTVEGGTIFAETAQQFVVVDAHEGGTASAGLFLCNTTDPVPPFVPIGNVAWQFVQGSQGMKSEQNHLI</sequence>
<reference evidence="2 3" key="1">
    <citation type="journal article" date="2016" name="Mol. Biol. Evol.">
        <title>Comparative Genomics of Early-Diverging Mushroom-Forming Fungi Provides Insights into the Origins of Lignocellulose Decay Capabilities.</title>
        <authorList>
            <person name="Nagy L.G."/>
            <person name="Riley R."/>
            <person name="Tritt A."/>
            <person name="Adam C."/>
            <person name="Daum C."/>
            <person name="Floudas D."/>
            <person name="Sun H."/>
            <person name="Yadav J.S."/>
            <person name="Pangilinan J."/>
            <person name="Larsson K.H."/>
            <person name="Matsuura K."/>
            <person name="Barry K."/>
            <person name="Labutti K."/>
            <person name="Kuo R."/>
            <person name="Ohm R.A."/>
            <person name="Bhattacharya S.S."/>
            <person name="Shirouzu T."/>
            <person name="Yoshinaga Y."/>
            <person name="Martin F.M."/>
            <person name="Grigoriev I.V."/>
            <person name="Hibbett D.S."/>
        </authorList>
    </citation>
    <scope>NUCLEOTIDE SEQUENCE [LARGE SCALE GENOMIC DNA]</scope>
    <source>
        <strain evidence="2 3">HHB10207 ss-3</strain>
    </source>
</reference>
<evidence type="ECO:0000313" key="2">
    <source>
        <dbReference type="EMBL" id="KZT41568.1"/>
    </source>
</evidence>
<evidence type="ECO:0008006" key="4">
    <source>
        <dbReference type="Google" id="ProtNLM"/>
    </source>
</evidence>
<organism evidence="2 3">
    <name type="scientific">Sistotremastrum suecicum HHB10207 ss-3</name>
    <dbReference type="NCBI Taxonomy" id="1314776"/>
    <lineage>
        <taxon>Eukaryota</taxon>
        <taxon>Fungi</taxon>
        <taxon>Dikarya</taxon>
        <taxon>Basidiomycota</taxon>
        <taxon>Agaricomycotina</taxon>
        <taxon>Agaricomycetes</taxon>
        <taxon>Sistotremastrales</taxon>
        <taxon>Sistotremastraceae</taxon>
        <taxon>Sistotremastrum</taxon>
    </lineage>
</organism>
<dbReference type="AlphaFoldDB" id="A0A166GDF1"/>
<keyword evidence="3" id="KW-1185">Reference proteome</keyword>
<name>A0A166GDF1_9AGAM</name>
<keyword evidence="1" id="KW-0732">Signal</keyword>
<gene>
    <name evidence="2" type="ORF">SISSUDRAFT_1031103</name>
</gene>
<evidence type="ECO:0000313" key="3">
    <source>
        <dbReference type="Proteomes" id="UP000076798"/>
    </source>
</evidence>
<dbReference type="EMBL" id="KV428020">
    <property type="protein sequence ID" value="KZT41568.1"/>
    <property type="molecule type" value="Genomic_DNA"/>
</dbReference>
<evidence type="ECO:0000256" key="1">
    <source>
        <dbReference type="SAM" id="SignalP"/>
    </source>
</evidence>
<protein>
    <recommendedName>
        <fullName evidence="4">Concanavalin A-like lectin/glucanase</fullName>
    </recommendedName>
</protein>
<dbReference type="Proteomes" id="UP000076798">
    <property type="component" value="Unassembled WGS sequence"/>
</dbReference>
<feature type="chain" id="PRO_5007873844" description="Concanavalin A-like lectin/glucanase" evidence="1">
    <location>
        <begin position="21"/>
        <end position="135"/>
    </location>
</feature>
<proteinExistence type="predicted"/>
<feature type="signal peptide" evidence="1">
    <location>
        <begin position="1"/>
        <end position="20"/>
    </location>
</feature>
<accession>A0A166GDF1</accession>